<dbReference type="RefSeq" id="WP_307237243.1">
    <property type="nucleotide sequence ID" value="NZ_JAUSUZ010000001.1"/>
</dbReference>
<protein>
    <submittedName>
        <fullName evidence="2">Uncharacterized protein</fullName>
    </submittedName>
</protein>
<keyword evidence="3" id="KW-1185">Reference proteome</keyword>
<dbReference type="AlphaFoldDB" id="A0AAE3VWG0"/>
<dbReference type="Proteomes" id="UP001240236">
    <property type="component" value="Unassembled WGS sequence"/>
</dbReference>
<gene>
    <name evidence="2" type="ORF">J2S42_001745</name>
</gene>
<proteinExistence type="predicted"/>
<reference evidence="2 3" key="1">
    <citation type="submission" date="2023-07" db="EMBL/GenBank/DDBJ databases">
        <title>Sequencing the genomes of 1000 actinobacteria strains.</title>
        <authorList>
            <person name="Klenk H.-P."/>
        </authorList>
    </citation>
    <scope>NUCLEOTIDE SEQUENCE [LARGE SCALE GENOMIC DNA]</scope>
    <source>
        <strain evidence="2 3">DSM 44709</strain>
    </source>
</reference>
<accession>A0AAE3VWG0</accession>
<evidence type="ECO:0000313" key="3">
    <source>
        <dbReference type="Proteomes" id="UP001240236"/>
    </source>
</evidence>
<name>A0AAE3VWG0_9ACTN</name>
<comment type="caution">
    <text evidence="2">The sequence shown here is derived from an EMBL/GenBank/DDBJ whole genome shotgun (WGS) entry which is preliminary data.</text>
</comment>
<sequence>MYGEVALAHGVLQQVVDALGVASPSRPLPDLAFPPEPMDLTAAVYYTDQAVLARVEGVLAGSPEPPAARTRRVPGPAPRRRRR</sequence>
<organism evidence="2 3">
    <name type="scientific">Catenuloplanes indicus</name>
    <dbReference type="NCBI Taxonomy" id="137267"/>
    <lineage>
        <taxon>Bacteria</taxon>
        <taxon>Bacillati</taxon>
        <taxon>Actinomycetota</taxon>
        <taxon>Actinomycetes</taxon>
        <taxon>Micromonosporales</taxon>
        <taxon>Micromonosporaceae</taxon>
        <taxon>Catenuloplanes</taxon>
    </lineage>
</organism>
<evidence type="ECO:0000256" key="1">
    <source>
        <dbReference type="SAM" id="MobiDB-lite"/>
    </source>
</evidence>
<evidence type="ECO:0000313" key="2">
    <source>
        <dbReference type="EMBL" id="MDQ0365076.1"/>
    </source>
</evidence>
<dbReference type="EMBL" id="JAUSUZ010000001">
    <property type="protein sequence ID" value="MDQ0365076.1"/>
    <property type="molecule type" value="Genomic_DNA"/>
</dbReference>
<feature type="region of interest" description="Disordered" evidence="1">
    <location>
        <begin position="60"/>
        <end position="83"/>
    </location>
</feature>